<comment type="caution">
    <text evidence="2">The sequence shown here is derived from an EMBL/GenBank/DDBJ whole genome shotgun (WGS) entry which is preliminary data.</text>
</comment>
<dbReference type="EMBL" id="RXHU01000011">
    <property type="protein sequence ID" value="RTE11184.1"/>
    <property type="molecule type" value="Genomic_DNA"/>
</dbReference>
<evidence type="ECO:0000313" key="3">
    <source>
        <dbReference type="Proteomes" id="UP000276128"/>
    </source>
</evidence>
<evidence type="ECO:0000256" key="1">
    <source>
        <dbReference type="SAM" id="SignalP"/>
    </source>
</evidence>
<reference evidence="2 3" key="1">
    <citation type="submission" date="2018-12" db="EMBL/GenBank/DDBJ databases">
        <title>Bacillus ochoae sp. nov., Paenibacillus whitsoniae sp. nov., Paenibacillus spiritus sp. nov. Isolated from the Mars Exploration Rover during spacecraft assembly.</title>
        <authorList>
            <person name="Seuylemezian A."/>
            <person name="Vaishampayan P."/>
        </authorList>
    </citation>
    <scope>NUCLEOTIDE SEQUENCE [LARGE SCALE GENOMIC DNA]</scope>
    <source>
        <strain evidence="2 3">MER 54</strain>
    </source>
</reference>
<keyword evidence="3" id="KW-1185">Reference proteome</keyword>
<dbReference type="AlphaFoldDB" id="A0A430JJF8"/>
<protein>
    <submittedName>
        <fullName evidence="2">Uncharacterized protein</fullName>
    </submittedName>
</protein>
<feature type="signal peptide" evidence="1">
    <location>
        <begin position="1"/>
        <end position="21"/>
    </location>
</feature>
<feature type="chain" id="PRO_5038706669" evidence="1">
    <location>
        <begin position="22"/>
        <end position="356"/>
    </location>
</feature>
<gene>
    <name evidence="2" type="ORF">EJQ19_02530</name>
</gene>
<dbReference type="RefSeq" id="WP_126139635.1">
    <property type="nucleotide sequence ID" value="NZ_RXHU01000011.1"/>
</dbReference>
<dbReference type="Proteomes" id="UP000276128">
    <property type="component" value="Unassembled WGS sequence"/>
</dbReference>
<sequence>MKKYILVLCLISLLSSTSSIAYGASAVSNAQQAKVAIEKQAILAKGVTESLIAQLGDDADIVASVIRDNKDITEEKINNLVNGLIKSKTYKDIGIKHQVINGKVINANGEIIAVPELRSQTTKELSASAKLSTTSTYSTGTGPHYVISSNTGYAKATGYYTFPSTNTVGDSETAYVIGGIFTSNSGADLGLYSKDDLTWTPCINMGGTNWGNDGGWYESTVHINKQAVPTVYLIWKATENEVELQTYNGSSFALLSDISYYAPNRGFNTAGTGTIIKREHALAYSSGEGNLSNGSYYLDSHWYNVYIYNNYVTSQWTSSFTSSRAKGDTIDEQSTITISASNYDYDDTVSINFNKP</sequence>
<proteinExistence type="predicted"/>
<name>A0A430JJF8_9BACL</name>
<keyword evidence="1" id="KW-0732">Signal</keyword>
<dbReference type="OrthoDB" id="2581157at2"/>
<accession>A0A430JJF8</accession>
<evidence type="ECO:0000313" key="2">
    <source>
        <dbReference type="EMBL" id="RTE11184.1"/>
    </source>
</evidence>
<organism evidence="2 3">
    <name type="scientific">Paenibacillus whitsoniae</name>
    <dbReference type="NCBI Taxonomy" id="2496558"/>
    <lineage>
        <taxon>Bacteria</taxon>
        <taxon>Bacillati</taxon>
        <taxon>Bacillota</taxon>
        <taxon>Bacilli</taxon>
        <taxon>Bacillales</taxon>
        <taxon>Paenibacillaceae</taxon>
        <taxon>Paenibacillus</taxon>
    </lineage>
</organism>